<sequence>MERASLTDEINECADVLSRGLAAMQQRFFAPSGEKELRTFSGQEAAELLEVTFGYVRKLLAEGKITAPLGPGNRRVFTAEDIWSIRQMLASEARDPARFQPGRRGPDDHLQVLVFSTFKGGSSKSTSCIHTAQRLALRGYRVLVIDADPQASLTTYFGKQPSLDFADGGTLYDTIRYPDGDEDRLPTRDVINKSYFPHLDYIAGGIDLAEFEHEAPRALANMQPPFHTRLSAAIAEVEDQYDVVLIDCPPSLGFTTLAALTSATGLILPVIPDRVDVASLAQFLRMAGDFMGVLKRHGVDEKIDFMRFQLSRFDTSISAHLDVADYLRSRFGDHVLASEFLKSSEISSAGLEQKTVWEVVPGKAQWKTRARIVAAATAVTDEIHGLIQQAWGRT</sequence>
<dbReference type="CDD" id="cd02042">
    <property type="entry name" value="ParAB_family"/>
    <property type="match status" value="1"/>
</dbReference>
<dbReference type="STRING" id="1449350.OCH239_09910"/>
<reference evidence="2 3" key="1">
    <citation type="submission" date="2014-01" db="EMBL/GenBank/DDBJ databases">
        <title>Roseivivax halodurans JCM 10272 Genome Sequencing.</title>
        <authorList>
            <person name="Lai Q."/>
            <person name="Li G."/>
            <person name="Shao Z."/>
        </authorList>
    </citation>
    <scope>NUCLEOTIDE SEQUENCE [LARGE SCALE GENOMIC DNA]</scope>
    <source>
        <strain evidence="2 3">JCM 10272</strain>
    </source>
</reference>
<dbReference type="InterPro" id="IPR027417">
    <property type="entry name" value="P-loop_NTPase"/>
</dbReference>
<dbReference type="RefSeq" id="WP_037264913.1">
    <property type="nucleotide sequence ID" value="NZ_JALZ01000024.1"/>
</dbReference>
<feature type="domain" description="AAA" evidence="1">
    <location>
        <begin position="111"/>
        <end position="287"/>
    </location>
</feature>
<dbReference type="NCBIfam" id="TIGR03453">
    <property type="entry name" value="partition_RepA"/>
    <property type="match status" value="1"/>
</dbReference>
<dbReference type="InterPro" id="IPR025669">
    <property type="entry name" value="AAA_dom"/>
</dbReference>
<gene>
    <name evidence="2" type="ORF">OCH239_09910</name>
</gene>
<dbReference type="InterPro" id="IPR050678">
    <property type="entry name" value="DNA_Partitioning_ATPase"/>
</dbReference>
<dbReference type="Pfam" id="PF13614">
    <property type="entry name" value="AAA_31"/>
    <property type="match status" value="1"/>
</dbReference>
<name>X7EE68_9RHOB</name>
<organism evidence="2 3">
    <name type="scientific">Roseivivax halodurans JCM 10272</name>
    <dbReference type="NCBI Taxonomy" id="1449350"/>
    <lineage>
        <taxon>Bacteria</taxon>
        <taxon>Pseudomonadati</taxon>
        <taxon>Pseudomonadota</taxon>
        <taxon>Alphaproteobacteria</taxon>
        <taxon>Rhodobacterales</taxon>
        <taxon>Roseobacteraceae</taxon>
        <taxon>Roseivivax</taxon>
    </lineage>
</organism>
<dbReference type="EMBL" id="JALZ01000024">
    <property type="protein sequence ID" value="ETX13496.1"/>
    <property type="molecule type" value="Genomic_DNA"/>
</dbReference>
<dbReference type="InterPro" id="IPR017818">
    <property type="entry name" value="Plasmid_partition_RepA"/>
</dbReference>
<proteinExistence type="predicted"/>
<dbReference type="SUPFAM" id="SSF52540">
    <property type="entry name" value="P-loop containing nucleoside triphosphate hydrolases"/>
    <property type="match status" value="1"/>
</dbReference>
<dbReference type="Proteomes" id="UP000022447">
    <property type="component" value="Unassembled WGS sequence"/>
</dbReference>
<dbReference type="PANTHER" id="PTHR13696:SF52">
    <property type="entry name" value="PARA FAMILY PROTEIN CT_582"/>
    <property type="match status" value="1"/>
</dbReference>
<evidence type="ECO:0000259" key="1">
    <source>
        <dbReference type="Pfam" id="PF13614"/>
    </source>
</evidence>
<comment type="caution">
    <text evidence="2">The sequence shown here is derived from an EMBL/GenBank/DDBJ whole genome shotgun (WGS) entry which is preliminary data.</text>
</comment>
<keyword evidence="3" id="KW-1185">Reference proteome</keyword>
<accession>X7EE68</accession>
<dbReference type="Gene3D" id="3.40.50.300">
    <property type="entry name" value="P-loop containing nucleotide triphosphate hydrolases"/>
    <property type="match status" value="1"/>
</dbReference>
<dbReference type="AlphaFoldDB" id="X7EE68"/>
<dbReference type="eggNOG" id="COG1192">
    <property type="taxonomic scope" value="Bacteria"/>
</dbReference>
<protein>
    <recommendedName>
        <fullName evidence="1">AAA domain-containing protein</fullName>
    </recommendedName>
</protein>
<dbReference type="PANTHER" id="PTHR13696">
    <property type="entry name" value="P-LOOP CONTAINING NUCLEOSIDE TRIPHOSPHATE HYDROLASE"/>
    <property type="match status" value="1"/>
</dbReference>
<evidence type="ECO:0000313" key="3">
    <source>
        <dbReference type="Proteomes" id="UP000022447"/>
    </source>
</evidence>
<evidence type="ECO:0000313" key="2">
    <source>
        <dbReference type="EMBL" id="ETX13496.1"/>
    </source>
</evidence>